<dbReference type="InterPro" id="IPR009875">
    <property type="entry name" value="PilZ_domain"/>
</dbReference>
<protein>
    <submittedName>
        <fullName evidence="2">PilZ domain-containing protein</fullName>
    </submittedName>
</protein>
<name>A0A2N8RFC9_STUST</name>
<evidence type="ECO:0000259" key="1">
    <source>
        <dbReference type="Pfam" id="PF07238"/>
    </source>
</evidence>
<dbReference type="RefSeq" id="WP_058065634.1">
    <property type="nucleotide sequence ID" value="NZ_JAMOHR010000007.1"/>
</dbReference>
<dbReference type="Pfam" id="PF07238">
    <property type="entry name" value="PilZ"/>
    <property type="match status" value="1"/>
</dbReference>
<dbReference type="EMBL" id="POUM01000007">
    <property type="protein sequence ID" value="PNF59781.1"/>
    <property type="molecule type" value="Genomic_DNA"/>
</dbReference>
<dbReference type="Proteomes" id="UP000236003">
    <property type="component" value="Unassembled WGS sequence"/>
</dbReference>
<dbReference type="SUPFAM" id="SSF141371">
    <property type="entry name" value="PilZ domain-like"/>
    <property type="match status" value="1"/>
</dbReference>
<accession>A0A2N8RFC9</accession>
<evidence type="ECO:0000313" key="3">
    <source>
        <dbReference type="Proteomes" id="UP000236003"/>
    </source>
</evidence>
<organism evidence="2 3">
    <name type="scientific">Stutzerimonas stutzeri</name>
    <name type="common">Pseudomonas stutzeri</name>
    <dbReference type="NCBI Taxonomy" id="316"/>
    <lineage>
        <taxon>Bacteria</taxon>
        <taxon>Pseudomonadati</taxon>
        <taxon>Pseudomonadota</taxon>
        <taxon>Gammaproteobacteria</taxon>
        <taxon>Pseudomonadales</taxon>
        <taxon>Pseudomonadaceae</taxon>
        <taxon>Stutzerimonas</taxon>
    </lineage>
</organism>
<sequence>MLQHERNYSEKRDFIRMSIETPITLSQGAQTVQGVCQDLSSTGMQVLVATSFKLGDKIRVQIPSEHAELKGLDALTEVVRVGSHEDGRQKLGLTIHSMS</sequence>
<dbReference type="GO" id="GO:0035438">
    <property type="term" value="F:cyclic-di-GMP binding"/>
    <property type="evidence" value="ECO:0007669"/>
    <property type="project" value="InterPro"/>
</dbReference>
<comment type="caution">
    <text evidence="2">The sequence shown here is derived from an EMBL/GenBank/DDBJ whole genome shotgun (WGS) entry which is preliminary data.</text>
</comment>
<dbReference type="Gene3D" id="2.40.10.220">
    <property type="entry name" value="predicted glycosyltransferase like domains"/>
    <property type="match status" value="1"/>
</dbReference>
<dbReference type="AlphaFoldDB" id="A0A2N8RFC9"/>
<reference evidence="2 3" key="1">
    <citation type="submission" date="2018-01" db="EMBL/GenBank/DDBJ databases">
        <title>Denitrification phenotypes of diverse strains of Pseudomonas stutzeri.</title>
        <authorList>
            <person name="Milligan D.A."/>
            <person name="Bergaust L."/>
            <person name="Bakken L.R."/>
            <person name="Frostegard A."/>
        </authorList>
    </citation>
    <scope>NUCLEOTIDE SEQUENCE [LARGE SCALE GENOMIC DNA]</scope>
    <source>
        <strain evidence="2 3">CCUG 44592</strain>
    </source>
</reference>
<feature type="domain" description="PilZ" evidence="1">
    <location>
        <begin position="10"/>
        <end position="98"/>
    </location>
</feature>
<gene>
    <name evidence="2" type="ORF">CXK99_10250</name>
</gene>
<evidence type="ECO:0000313" key="2">
    <source>
        <dbReference type="EMBL" id="PNF59781.1"/>
    </source>
</evidence>
<proteinExistence type="predicted"/>